<evidence type="ECO:0000256" key="1">
    <source>
        <dbReference type="SAM" id="MobiDB-lite"/>
    </source>
</evidence>
<feature type="region of interest" description="Disordered" evidence="1">
    <location>
        <begin position="141"/>
        <end position="201"/>
    </location>
</feature>
<keyword evidence="4" id="KW-1185">Reference proteome</keyword>
<dbReference type="EMBL" id="JAUSVV010000001">
    <property type="protein sequence ID" value="MDQ0440839.1"/>
    <property type="molecule type" value="Genomic_DNA"/>
</dbReference>
<evidence type="ECO:0000313" key="3">
    <source>
        <dbReference type="EMBL" id="MDQ0440839.1"/>
    </source>
</evidence>
<keyword evidence="2" id="KW-0732">Signal</keyword>
<evidence type="ECO:0000256" key="2">
    <source>
        <dbReference type="SAM" id="SignalP"/>
    </source>
</evidence>
<feature type="chain" id="PRO_5046787065" evidence="2">
    <location>
        <begin position="26"/>
        <end position="201"/>
    </location>
</feature>
<proteinExistence type="predicted"/>
<feature type="compositionally biased region" description="Low complexity" evidence="1">
    <location>
        <begin position="168"/>
        <end position="185"/>
    </location>
</feature>
<name>A0ABU0HEU5_9HYPH</name>
<comment type="caution">
    <text evidence="3">The sequence shown here is derived from an EMBL/GenBank/DDBJ whole genome shotgun (WGS) entry which is preliminary data.</text>
</comment>
<accession>A0ABU0HEU5</accession>
<protein>
    <submittedName>
        <fullName evidence="3">Uncharacterized protein</fullName>
    </submittedName>
</protein>
<organism evidence="3 4">
    <name type="scientific">Methylobacterium persicinum</name>
    <dbReference type="NCBI Taxonomy" id="374426"/>
    <lineage>
        <taxon>Bacteria</taxon>
        <taxon>Pseudomonadati</taxon>
        <taxon>Pseudomonadota</taxon>
        <taxon>Alphaproteobacteria</taxon>
        <taxon>Hyphomicrobiales</taxon>
        <taxon>Methylobacteriaceae</taxon>
        <taxon>Methylobacterium</taxon>
    </lineage>
</organism>
<gene>
    <name evidence="3" type="ORF">QO016_000316</name>
</gene>
<feature type="signal peptide" evidence="2">
    <location>
        <begin position="1"/>
        <end position="25"/>
    </location>
</feature>
<reference evidence="3 4" key="1">
    <citation type="submission" date="2023-07" db="EMBL/GenBank/DDBJ databases">
        <title>Genomic Encyclopedia of Type Strains, Phase IV (KMG-IV): sequencing the most valuable type-strain genomes for metagenomic binning, comparative biology and taxonomic classification.</title>
        <authorList>
            <person name="Goeker M."/>
        </authorList>
    </citation>
    <scope>NUCLEOTIDE SEQUENCE [LARGE SCALE GENOMIC DNA]</scope>
    <source>
        <strain evidence="3 4">DSM 19562</strain>
    </source>
</reference>
<evidence type="ECO:0000313" key="4">
    <source>
        <dbReference type="Proteomes" id="UP001236369"/>
    </source>
</evidence>
<dbReference type="RefSeq" id="WP_238247610.1">
    <property type="nucleotide sequence ID" value="NZ_BPQX01000011.1"/>
</dbReference>
<dbReference type="Proteomes" id="UP001236369">
    <property type="component" value="Unassembled WGS sequence"/>
</dbReference>
<sequence>MSRRDSMVWAACFVVAAISAGSATAAVGEACGVQAARYENGKGFSAAVIRAGEVRIVNPLRPLTPEVTQILEVVIGAKRATAYGPDFTSLRRGGAPQAMQAALGGPITWEAALPPLPETLGIVADDGTPLADLTFQRCEAPPAAAPEPAARKGGKPEAAGGKGRPKGGSKSASKPSPKTSASQPPAKTPSGFSIPQGAVGE</sequence>